<dbReference type="KEGG" id="cpb:Cphamn1_2161"/>
<sequence length="208" mass="23670">MIASILRLGPKEIKALRITDDYSLHRVVYSLFEDRRSEAEKNASIPSGFLYADKGGDSNGRLILMLSDREPRKPEHGRLESKPIDETFLMFDRYRFSVVINPSRRESKSRKIIAIRDRNEIAQWFSQKAPASWGFTVNPVTLEVRTLQAKQFVKKEHCVTQNGAELTGELDVVDRTLFIKSFKQGIGRGRAFGFGLLQIAPLKVSITN</sequence>
<dbReference type="OrthoDB" id="9795689at2"/>
<protein>
    <submittedName>
        <fullName evidence="1">CRISPR-associated protein, Cse3 family</fullName>
    </submittedName>
</protein>
<reference evidence="1" key="1">
    <citation type="submission" date="2008-06" db="EMBL/GenBank/DDBJ databases">
        <title>Complete sequence of Chlorobium phaeobacteroides BS1.</title>
        <authorList>
            <consortium name="US DOE Joint Genome Institute"/>
            <person name="Lucas S."/>
            <person name="Copeland A."/>
            <person name="Lapidus A."/>
            <person name="Glavina del Rio T."/>
            <person name="Dalin E."/>
            <person name="Tice H."/>
            <person name="Bruce D."/>
            <person name="Goodwin L."/>
            <person name="Pitluck S."/>
            <person name="Schmutz J."/>
            <person name="Larimer F."/>
            <person name="Land M."/>
            <person name="Hauser L."/>
            <person name="Kyrpides N."/>
            <person name="Ovchinnikova G."/>
            <person name="Li T."/>
            <person name="Liu Z."/>
            <person name="Zhao F."/>
            <person name="Overmann J."/>
            <person name="Bryant D.A."/>
            <person name="Richardson P."/>
        </authorList>
    </citation>
    <scope>NUCLEOTIDE SEQUENCE [LARGE SCALE GENOMIC DNA]</scope>
    <source>
        <strain evidence="1">BS1</strain>
    </source>
</reference>
<accession>B3ENH7</accession>
<dbReference type="SUPFAM" id="SSF117987">
    <property type="entry name" value="CRISPR-associated protein"/>
    <property type="match status" value="1"/>
</dbReference>
<gene>
    <name evidence="1" type="ordered locus">Cphamn1_2161</name>
</gene>
<name>B3ENH7_CHLPB</name>
<dbReference type="NCBIfam" id="TIGR01907">
    <property type="entry name" value="casE_Cse3"/>
    <property type="match status" value="1"/>
</dbReference>
<dbReference type="Gene3D" id="3.30.70.1200">
    <property type="entry name" value="Crispr-associated protein, domain 1"/>
    <property type="match status" value="1"/>
</dbReference>
<dbReference type="InterPro" id="IPR010179">
    <property type="entry name" value="CRISPR-assoc_prot_Cse3"/>
</dbReference>
<dbReference type="CDD" id="cd09727">
    <property type="entry name" value="Cas6_I-E"/>
    <property type="match status" value="1"/>
</dbReference>
<dbReference type="HOGENOM" id="CLU_1223490_0_0_10"/>
<dbReference type="Gene3D" id="3.30.70.1210">
    <property type="entry name" value="Crispr-associated protein, domain 2"/>
    <property type="match status" value="1"/>
</dbReference>
<dbReference type="STRING" id="331678.Cphamn1_2161"/>
<organism evidence="1">
    <name type="scientific">Chlorobium phaeobacteroides (strain BS1)</name>
    <dbReference type="NCBI Taxonomy" id="331678"/>
    <lineage>
        <taxon>Bacteria</taxon>
        <taxon>Pseudomonadati</taxon>
        <taxon>Chlorobiota</taxon>
        <taxon>Chlorobiia</taxon>
        <taxon>Chlorobiales</taxon>
        <taxon>Chlorobiaceae</taxon>
        <taxon>Chlorobium/Pelodictyon group</taxon>
        <taxon>Chlorobium</taxon>
    </lineage>
</organism>
<dbReference type="EMBL" id="CP001101">
    <property type="protein sequence ID" value="ACE05066.1"/>
    <property type="molecule type" value="Genomic_DNA"/>
</dbReference>
<proteinExistence type="predicted"/>
<evidence type="ECO:0000313" key="1">
    <source>
        <dbReference type="EMBL" id="ACE05066.1"/>
    </source>
</evidence>
<dbReference type="SMART" id="SM01101">
    <property type="entry name" value="CRISPR_assoc"/>
    <property type="match status" value="1"/>
</dbReference>
<dbReference type="AlphaFoldDB" id="B3ENH7"/>
<dbReference type="Pfam" id="PF08798">
    <property type="entry name" value="CRISPR_assoc"/>
    <property type="match status" value="1"/>
</dbReference>
<dbReference type="eggNOG" id="ENOG502ZKAX">
    <property type="taxonomic scope" value="Bacteria"/>
</dbReference>